<dbReference type="FunFam" id="3.40.30.10:FF:000010">
    <property type="entry name" value="Glutathione peroxidase"/>
    <property type="match status" value="1"/>
</dbReference>
<evidence type="ECO:0000256" key="7">
    <source>
        <dbReference type="RuleBase" id="RU000499"/>
    </source>
</evidence>
<accession>A0A0D2CXH9</accession>
<dbReference type="STRING" id="569365.A0A0D2CXH9"/>
<dbReference type="InterPro" id="IPR013766">
    <property type="entry name" value="Thioredoxin_domain"/>
</dbReference>
<gene>
    <name evidence="10" type="ORF">PV07_01332</name>
</gene>
<keyword evidence="4 7" id="KW-0560">Oxidoreductase</keyword>
<evidence type="ECO:0000313" key="11">
    <source>
        <dbReference type="Proteomes" id="UP000054466"/>
    </source>
</evidence>
<dbReference type="GeneID" id="27340526"/>
<dbReference type="PANTHER" id="PTHR11592:SF78">
    <property type="entry name" value="GLUTATHIONE PEROXIDASE"/>
    <property type="match status" value="1"/>
</dbReference>
<dbReference type="GO" id="GO:0140824">
    <property type="term" value="F:thioredoxin-dependent peroxiredoxin activity"/>
    <property type="evidence" value="ECO:0007669"/>
    <property type="project" value="UniProtKB-EC"/>
</dbReference>
<dbReference type="PROSITE" id="PS00763">
    <property type="entry name" value="GLUTATHIONE_PEROXID_2"/>
    <property type="match status" value="1"/>
</dbReference>
<dbReference type="OrthoDB" id="446890at2759"/>
<dbReference type="PRINTS" id="PR01011">
    <property type="entry name" value="GLUTPROXDASE"/>
</dbReference>
<evidence type="ECO:0000256" key="8">
    <source>
        <dbReference type="SAM" id="MobiDB-lite"/>
    </source>
</evidence>
<evidence type="ECO:0000256" key="2">
    <source>
        <dbReference type="ARBA" id="ARBA00022559"/>
    </source>
</evidence>
<reference evidence="10 11" key="1">
    <citation type="submission" date="2015-01" db="EMBL/GenBank/DDBJ databases">
        <title>The Genome Sequence of Cladophialophora immunda CBS83496.</title>
        <authorList>
            <consortium name="The Broad Institute Genomics Platform"/>
            <person name="Cuomo C."/>
            <person name="de Hoog S."/>
            <person name="Gorbushina A."/>
            <person name="Stielow B."/>
            <person name="Teixiera M."/>
            <person name="Abouelleil A."/>
            <person name="Chapman S.B."/>
            <person name="Priest M."/>
            <person name="Young S.K."/>
            <person name="Wortman J."/>
            <person name="Nusbaum C."/>
            <person name="Birren B."/>
        </authorList>
    </citation>
    <scope>NUCLEOTIDE SEQUENCE [LARGE SCALE GENOMIC DNA]</scope>
    <source>
        <strain evidence="10 11">CBS 83496</strain>
    </source>
</reference>
<dbReference type="RefSeq" id="XP_016254771.1">
    <property type="nucleotide sequence ID" value="XM_016387843.1"/>
</dbReference>
<dbReference type="CDD" id="cd00340">
    <property type="entry name" value="GSH_Peroxidase"/>
    <property type="match status" value="1"/>
</dbReference>
<keyword evidence="3" id="KW-0049">Antioxidant</keyword>
<dbReference type="HOGENOM" id="CLU_029507_3_0_1"/>
<keyword evidence="5" id="KW-0676">Redox-active center</keyword>
<dbReference type="VEuPathDB" id="FungiDB:PV07_01332"/>
<dbReference type="PANTHER" id="PTHR11592">
    <property type="entry name" value="GLUTATHIONE PEROXIDASE"/>
    <property type="match status" value="1"/>
</dbReference>
<proteinExistence type="inferred from homology"/>
<keyword evidence="11" id="KW-1185">Reference proteome</keyword>
<sequence>MQVPRQLLSNSALFQIHVALKSVPCRPACARRGLPKEQASNLRSLAPLSVSSRHFIARNTSADVLNRRHQHRTFAHSLPRSSSPPGSAPAPAPTMSSATTFFDFTPKDKRSEDYPLAQHKGKVVLAVNTASKCGFTPQFKGLETVWKDISEKYPDQFVVIGFPCNQFGGQDPGSNDQIQEFCQVNYGVSFPVLGKTDVNGDKAEPVWEWMKAEKPGIMGLKRVKWNFEKFLINRDGKVVHRWGSMTKPESIEKEIIAEIEKGNKS</sequence>
<feature type="region of interest" description="Disordered" evidence="8">
    <location>
        <begin position="74"/>
        <end position="99"/>
    </location>
</feature>
<comment type="similarity">
    <text evidence="1 7">Belongs to the glutathione peroxidase family.</text>
</comment>
<keyword evidence="2 7" id="KW-0575">Peroxidase</keyword>
<dbReference type="AlphaFoldDB" id="A0A0D2CXH9"/>
<dbReference type="Gene3D" id="3.40.30.10">
    <property type="entry name" value="Glutaredoxin"/>
    <property type="match status" value="1"/>
</dbReference>
<evidence type="ECO:0000259" key="9">
    <source>
        <dbReference type="PROSITE" id="PS51352"/>
    </source>
</evidence>
<dbReference type="InterPro" id="IPR036249">
    <property type="entry name" value="Thioredoxin-like_sf"/>
</dbReference>
<dbReference type="GO" id="GO:0034599">
    <property type="term" value="P:cellular response to oxidative stress"/>
    <property type="evidence" value="ECO:0007669"/>
    <property type="project" value="TreeGrafter"/>
</dbReference>
<evidence type="ECO:0000256" key="5">
    <source>
        <dbReference type="ARBA" id="ARBA00023284"/>
    </source>
</evidence>
<evidence type="ECO:0000256" key="6">
    <source>
        <dbReference type="ARBA" id="ARBA00049091"/>
    </source>
</evidence>
<organism evidence="10 11">
    <name type="scientific">Cladophialophora immunda</name>
    <dbReference type="NCBI Taxonomy" id="569365"/>
    <lineage>
        <taxon>Eukaryota</taxon>
        <taxon>Fungi</taxon>
        <taxon>Dikarya</taxon>
        <taxon>Ascomycota</taxon>
        <taxon>Pezizomycotina</taxon>
        <taxon>Eurotiomycetes</taxon>
        <taxon>Chaetothyriomycetidae</taxon>
        <taxon>Chaetothyriales</taxon>
        <taxon>Herpotrichiellaceae</taxon>
        <taxon>Cladophialophora</taxon>
    </lineage>
</organism>
<dbReference type="Proteomes" id="UP000054466">
    <property type="component" value="Unassembled WGS sequence"/>
</dbReference>
<feature type="domain" description="Thioredoxin" evidence="9">
    <location>
        <begin position="84"/>
        <end position="261"/>
    </location>
</feature>
<dbReference type="SUPFAM" id="SSF52833">
    <property type="entry name" value="Thioredoxin-like"/>
    <property type="match status" value="1"/>
</dbReference>
<dbReference type="PROSITE" id="PS51355">
    <property type="entry name" value="GLUTATHIONE_PEROXID_3"/>
    <property type="match status" value="1"/>
</dbReference>
<evidence type="ECO:0000313" key="10">
    <source>
        <dbReference type="EMBL" id="KIW34555.1"/>
    </source>
</evidence>
<comment type="catalytic activity">
    <reaction evidence="6">
        <text>a hydroperoxide + [thioredoxin]-dithiol = an alcohol + [thioredoxin]-disulfide + H2O</text>
        <dbReference type="Rhea" id="RHEA:62620"/>
        <dbReference type="Rhea" id="RHEA-COMP:10698"/>
        <dbReference type="Rhea" id="RHEA-COMP:10700"/>
        <dbReference type="ChEBI" id="CHEBI:15377"/>
        <dbReference type="ChEBI" id="CHEBI:29950"/>
        <dbReference type="ChEBI" id="CHEBI:30879"/>
        <dbReference type="ChEBI" id="CHEBI:35924"/>
        <dbReference type="ChEBI" id="CHEBI:50058"/>
        <dbReference type="EC" id="1.11.1.24"/>
    </reaction>
</comment>
<name>A0A0D2CXH9_9EURO</name>
<evidence type="ECO:0000256" key="3">
    <source>
        <dbReference type="ARBA" id="ARBA00022862"/>
    </source>
</evidence>
<dbReference type="Pfam" id="PF00255">
    <property type="entry name" value="GSHPx"/>
    <property type="match status" value="1"/>
</dbReference>
<dbReference type="InterPro" id="IPR000889">
    <property type="entry name" value="Glutathione_peroxidase"/>
</dbReference>
<evidence type="ECO:0000256" key="4">
    <source>
        <dbReference type="ARBA" id="ARBA00023002"/>
    </source>
</evidence>
<dbReference type="EMBL" id="KN847040">
    <property type="protein sequence ID" value="KIW34555.1"/>
    <property type="molecule type" value="Genomic_DNA"/>
</dbReference>
<dbReference type="PROSITE" id="PS51352">
    <property type="entry name" value="THIOREDOXIN_2"/>
    <property type="match status" value="1"/>
</dbReference>
<protein>
    <recommendedName>
        <fullName evidence="7">Glutathione peroxidase</fullName>
    </recommendedName>
</protein>
<dbReference type="InterPro" id="IPR029760">
    <property type="entry name" value="GPX_CS"/>
</dbReference>
<evidence type="ECO:0000256" key="1">
    <source>
        <dbReference type="ARBA" id="ARBA00006926"/>
    </source>
</evidence>